<dbReference type="OrthoDB" id="583763at2"/>
<protein>
    <submittedName>
        <fullName evidence="2">Uncharacterized protein</fullName>
    </submittedName>
</protein>
<keyword evidence="3" id="KW-1185">Reference proteome</keyword>
<dbReference type="RefSeq" id="WP_149516075.1">
    <property type="nucleotide sequence ID" value="NZ_VDFC01000149.1"/>
</dbReference>
<dbReference type="AlphaFoldDB" id="A0A5A9Z845"/>
<feature type="region of interest" description="Disordered" evidence="1">
    <location>
        <begin position="1"/>
        <end position="24"/>
    </location>
</feature>
<name>A0A5A9Z845_9ACTN</name>
<dbReference type="EMBL" id="VDFC01000149">
    <property type="protein sequence ID" value="KAA0913341.1"/>
    <property type="molecule type" value="Genomic_DNA"/>
</dbReference>
<accession>A0A5A9Z845</accession>
<evidence type="ECO:0000313" key="3">
    <source>
        <dbReference type="Proteomes" id="UP000324965"/>
    </source>
</evidence>
<gene>
    <name evidence="2" type="ORF">FGF04_38695</name>
</gene>
<comment type="caution">
    <text evidence="2">The sequence shown here is derived from an EMBL/GenBank/DDBJ whole genome shotgun (WGS) entry which is preliminary data.</text>
</comment>
<reference evidence="2 3" key="1">
    <citation type="submission" date="2019-05" db="EMBL/GenBank/DDBJ databases">
        <authorList>
            <person name="Hariharan J."/>
            <person name="Choudoir M.J."/>
            <person name="Diebold P."/>
            <person name="Panke-Buisse K."/>
            <person name="Buckley D.H."/>
        </authorList>
    </citation>
    <scope>NUCLEOTIDE SEQUENCE [LARGE SCALE GENOMIC DNA]</scope>
    <source>
        <strain evidence="2 3">SUN51</strain>
    </source>
</reference>
<organism evidence="2 3">
    <name type="scientific">Streptomyces apricus</name>
    <dbReference type="NCBI Taxonomy" id="1828112"/>
    <lineage>
        <taxon>Bacteria</taxon>
        <taxon>Bacillati</taxon>
        <taxon>Actinomycetota</taxon>
        <taxon>Actinomycetes</taxon>
        <taxon>Kitasatosporales</taxon>
        <taxon>Streptomycetaceae</taxon>
        <taxon>Streptomyces</taxon>
    </lineage>
</organism>
<sequence length="231" mass="24784">MSQEVPGKTNVSTHGKPALEQADPTDGTILVSAANGVPYLLQDGRRKQILSPASVLAAGVDVRSSTPQQLTLTEKQIQRIPFAGLLTPGAIRQFDSGLMHLGANHWMRTWGVLDLGTGQISAQTRTATFTWFGGYHGATYVIFSDAHDAPVFQSGSHRYGVDGTVIGVSDRTDAWWESMPPTDTVRIAHHAIFLTWAPDSFEKILGRWAESGEKVASLVADVAAVATVFAG</sequence>
<evidence type="ECO:0000256" key="1">
    <source>
        <dbReference type="SAM" id="MobiDB-lite"/>
    </source>
</evidence>
<evidence type="ECO:0000313" key="2">
    <source>
        <dbReference type="EMBL" id="KAA0913341.1"/>
    </source>
</evidence>
<proteinExistence type="predicted"/>
<feature type="compositionally biased region" description="Polar residues" evidence="1">
    <location>
        <begin position="1"/>
        <end position="13"/>
    </location>
</feature>
<dbReference type="Proteomes" id="UP000324965">
    <property type="component" value="Unassembled WGS sequence"/>
</dbReference>